<keyword evidence="1" id="KW-0812">Transmembrane</keyword>
<proteinExistence type="predicted"/>
<dbReference type="Proteomes" id="UP001526446">
    <property type="component" value="Unassembled WGS sequence"/>
</dbReference>
<feature type="transmembrane region" description="Helical" evidence="1">
    <location>
        <begin position="47"/>
        <end position="66"/>
    </location>
</feature>
<sequence>MSGSLPFGDVSALITHAAFMAATGICLATLVLSAALATRQGGRLHTLLLLVLLPATAGALFLPFLLPAQHGSWLLSFFQGVLIGPAISLVPLSRLKAAPSSWGRTAQELGAGAFTRLRLLWLPLLGRPLAGSLCLAIALSLLGTLGINRPPLS</sequence>
<reference evidence="2 3" key="1">
    <citation type="submission" date="2022-11" db="EMBL/GenBank/DDBJ databases">
        <title>Genome sequencing of Acetobacter type strain.</title>
        <authorList>
            <person name="Heo J."/>
            <person name="Lee D."/>
            <person name="Han B.-H."/>
            <person name="Hong S.-B."/>
            <person name="Kwon S.-W."/>
        </authorList>
    </citation>
    <scope>NUCLEOTIDE SEQUENCE [LARGE SCALE GENOMIC DNA]</scope>
    <source>
        <strain evidence="2 3">KACC 21251</strain>
    </source>
</reference>
<evidence type="ECO:0000313" key="3">
    <source>
        <dbReference type="Proteomes" id="UP001526446"/>
    </source>
</evidence>
<feature type="transmembrane region" description="Helical" evidence="1">
    <location>
        <begin position="12"/>
        <end position="35"/>
    </location>
</feature>
<protein>
    <submittedName>
        <fullName evidence="2">Uncharacterized protein</fullName>
    </submittedName>
</protein>
<keyword evidence="3" id="KW-1185">Reference proteome</keyword>
<feature type="transmembrane region" description="Helical" evidence="1">
    <location>
        <begin position="72"/>
        <end position="92"/>
    </location>
</feature>
<keyword evidence="1" id="KW-1133">Transmembrane helix</keyword>
<feature type="transmembrane region" description="Helical" evidence="1">
    <location>
        <begin position="124"/>
        <end position="147"/>
    </location>
</feature>
<comment type="caution">
    <text evidence="2">The sequence shown here is derived from an EMBL/GenBank/DDBJ whole genome shotgun (WGS) entry which is preliminary data.</text>
</comment>
<dbReference type="EMBL" id="JAPIUX010000020">
    <property type="protein sequence ID" value="MCX2562039.1"/>
    <property type="molecule type" value="Genomic_DNA"/>
</dbReference>
<accession>A0ABT3Q9T5</accession>
<organism evidence="2 3">
    <name type="scientific">Acetobacter farinalis</name>
    <dbReference type="NCBI Taxonomy" id="1260984"/>
    <lineage>
        <taxon>Bacteria</taxon>
        <taxon>Pseudomonadati</taxon>
        <taxon>Pseudomonadota</taxon>
        <taxon>Alphaproteobacteria</taxon>
        <taxon>Acetobacterales</taxon>
        <taxon>Acetobacteraceae</taxon>
        <taxon>Acetobacter</taxon>
    </lineage>
</organism>
<evidence type="ECO:0000256" key="1">
    <source>
        <dbReference type="SAM" id="Phobius"/>
    </source>
</evidence>
<keyword evidence="1" id="KW-0472">Membrane</keyword>
<gene>
    <name evidence="2" type="ORF">OQ252_11625</name>
</gene>
<dbReference type="RefSeq" id="WP_166123206.1">
    <property type="nucleotide sequence ID" value="NZ_JAPIUX010000020.1"/>
</dbReference>
<name>A0ABT3Q9T5_9PROT</name>
<evidence type="ECO:0000313" key="2">
    <source>
        <dbReference type="EMBL" id="MCX2562039.1"/>
    </source>
</evidence>